<accession>A0A6I6MPG4</accession>
<keyword evidence="2" id="KW-1185">Reference proteome</keyword>
<organism evidence="1 2">
    <name type="scientific">Streptomyces broussonetiae</name>
    <dbReference type="NCBI Taxonomy" id="2686304"/>
    <lineage>
        <taxon>Bacteria</taxon>
        <taxon>Bacillati</taxon>
        <taxon>Actinomycetota</taxon>
        <taxon>Actinomycetes</taxon>
        <taxon>Kitasatosporales</taxon>
        <taxon>Streptomycetaceae</taxon>
        <taxon>Streptomyces</taxon>
    </lineage>
</organism>
<gene>
    <name evidence="1" type="ORF">GQF42_00900</name>
</gene>
<proteinExistence type="predicted"/>
<dbReference type="Proteomes" id="UP000436138">
    <property type="component" value="Chromosome"/>
</dbReference>
<dbReference type="RefSeq" id="WP_158916801.1">
    <property type="nucleotide sequence ID" value="NZ_CP047020.1"/>
</dbReference>
<dbReference type="KEGG" id="sbro:GQF42_00900"/>
<dbReference type="AlphaFoldDB" id="A0A6I6MPG4"/>
<protein>
    <submittedName>
        <fullName evidence="1">Uncharacterized protein</fullName>
    </submittedName>
</protein>
<evidence type="ECO:0000313" key="1">
    <source>
        <dbReference type="EMBL" id="QHA02103.1"/>
    </source>
</evidence>
<evidence type="ECO:0000313" key="2">
    <source>
        <dbReference type="Proteomes" id="UP000436138"/>
    </source>
</evidence>
<sequence length="67" mass="7267">MRHSRPPQCADADQLYTTKGLISIRVDALLEVILRALAAEPDPAPPGHAPSLLRRFIDALACRPPSP</sequence>
<name>A0A6I6MPG4_9ACTN</name>
<reference evidence="1 2" key="1">
    <citation type="submission" date="2019-12" db="EMBL/GenBank/DDBJ databases">
        <title>Streptomyces sp. strain T44 isolated from rhizosphere soil of Broussonetia papyrifera.</title>
        <authorList>
            <person name="Mo P."/>
        </authorList>
    </citation>
    <scope>NUCLEOTIDE SEQUENCE [LARGE SCALE GENOMIC DNA]</scope>
    <source>
        <strain evidence="1 2">T44</strain>
    </source>
</reference>
<dbReference type="EMBL" id="CP047020">
    <property type="protein sequence ID" value="QHA02103.1"/>
    <property type="molecule type" value="Genomic_DNA"/>
</dbReference>